<reference evidence="2 3" key="1">
    <citation type="submission" date="2019-11" db="EMBL/GenBank/DDBJ databases">
        <title>Whole genome sequence of Oryza granulata.</title>
        <authorList>
            <person name="Li W."/>
        </authorList>
    </citation>
    <scope>NUCLEOTIDE SEQUENCE [LARGE SCALE GENOMIC DNA]</scope>
    <source>
        <strain evidence="3">cv. Menghai</strain>
        <tissue evidence="2">Leaf</tissue>
    </source>
</reference>
<gene>
    <name evidence="2" type="ORF">E2562_032642</name>
</gene>
<accession>A0A6G1CK60</accession>
<dbReference type="Proteomes" id="UP000479710">
    <property type="component" value="Unassembled WGS sequence"/>
</dbReference>
<feature type="compositionally biased region" description="Low complexity" evidence="1">
    <location>
        <begin position="80"/>
        <end position="116"/>
    </location>
</feature>
<evidence type="ECO:0000313" key="3">
    <source>
        <dbReference type="Proteomes" id="UP000479710"/>
    </source>
</evidence>
<feature type="region of interest" description="Disordered" evidence="1">
    <location>
        <begin position="79"/>
        <end position="135"/>
    </location>
</feature>
<comment type="caution">
    <text evidence="2">The sequence shown here is derived from an EMBL/GenBank/DDBJ whole genome shotgun (WGS) entry which is preliminary data.</text>
</comment>
<dbReference type="AlphaFoldDB" id="A0A6G1CK60"/>
<name>A0A6G1CK60_9ORYZ</name>
<dbReference type="EMBL" id="SPHZ02000009">
    <property type="protein sequence ID" value="KAF0900552.1"/>
    <property type="molecule type" value="Genomic_DNA"/>
</dbReference>
<proteinExistence type="predicted"/>
<keyword evidence="3" id="KW-1185">Reference proteome</keyword>
<evidence type="ECO:0000256" key="1">
    <source>
        <dbReference type="SAM" id="MobiDB-lite"/>
    </source>
</evidence>
<evidence type="ECO:0000313" key="2">
    <source>
        <dbReference type="EMBL" id="KAF0900552.1"/>
    </source>
</evidence>
<feature type="compositionally biased region" description="Low complexity" evidence="1">
    <location>
        <begin position="124"/>
        <end position="135"/>
    </location>
</feature>
<sequence length="176" mass="17967">MAASSVASTLLLSLSSSSSPFLSSSSASFLPSSSSPRVIVGRQKAAAVSVLRALRVEAATLPVLSFSREKVGKVALDFKSAPPSTAPSSPTARTSAAARPPRSPAARSAKAAGSPTSRRRCGRRGSSSGRSSSARYADLVSAGEGATLSPRAAASACCVAELRQCRVCGGKERRRW</sequence>
<protein>
    <submittedName>
        <fullName evidence="2">Uncharacterized protein</fullName>
    </submittedName>
</protein>
<organism evidence="2 3">
    <name type="scientific">Oryza meyeriana var. granulata</name>
    <dbReference type="NCBI Taxonomy" id="110450"/>
    <lineage>
        <taxon>Eukaryota</taxon>
        <taxon>Viridiplantae</taxon>
        <taxon>Streptophyta</taxon>
        <taxon>Embryophyta</taxon>
        <taxon>Tracheophyta</taxon>
        <taxon>Spermatophyta</taxon>
        <taxon>Magnoliopsida</taxon>
        <taxon>Liliopsida</taxon>
        <taxon>Poales</taxon>
        <taxon>Poaceae</taxon>
        <taxon>BOP clade</taxon>
        <taxon>Oryzoideae</taxon>
        <taxon>Oryzeae</taxon>
        <taxon>Oryzinae</taxon>
        <taxon>Oryza</taxon>
        <taxon>Oryza meyeriana</taxon>
    </lineage>
</organism>